<comment type="pathway">
    <text evidence="1">Protein modification; protein ubiquitination.</text>
</comment>
<dbReference type="Pfam" id="PF18995">
    <property type="entry name" value="PRT6_C"/>
    <property type="match status" value="1"/>
</dbReference>
<comment type="function">
    <text evidence="1">Ubiquitin ligase protein which is a component of the N-end rule pathway. Recognizes and binds to proteins bearing specific N-terminal residues that are destabilizing according to the N-end rule, leading to their ubiquitination and subsequent degradation.</text>
</comment>
<evidence type="ECO:0000259" key="2">
    <source>
        <dbReference type="Pfam" id="PF18995"/>
    </source>
</evidence>
<dbReference type="PANTHER" id="PTHR21497">
    <property type="entry name" value="UBIQUITIN LIGASE E3 ALPHA-RELATED"/>
    <property type="match status" value="1"/>
</dbReference>
<comment type="similarity">
    <text evidence="1">Belongs to the E3 ubiquitin-protein ligase UBR1-like family.</text>
</comment>
<organism evidence="3 4">
    <name type="scientific">Heterorhabditis bacteriophora</name>
    <name type="common">Entomopathogenic nematode worm</name>
    <dbReference type="NCBI Taxonomy" id="37862"/>
    <lineage>
        <taxon>Eukaryota</taxon>
        <taxon>Metazoa</taxon>
        <taxon>Ecdysozoa</taxon>
        <taxon>Nematoda</taxon>
        <taxon>Chromadorea</taxon>
        <taxon>Rhabditida</taxon>
        <taxon>Rhabditina</taxon>
        <taxon>Rhabditomorpha</taxon>
        <taxon>Strongyloidea</taxon>
        <taxon>Heterorhabditidae</taxon>
        <taxon>Heterorhabditis</taxon>
    </lineage>
</organism>
<dbReference type="GO" id="GO:0016567">
    <property type="term" value="P:protein ubiquitination"/>
    <property type="evidence" value="ECO:0007669"/>
    <property type="project" value="UniProtKB-UniRule"/>
</dbReference>
<keyword evidence="1" id="KW-0863">Zinc-finger</keyword>
<dbReference type="UniPathway" id="UPA00143"/>
<dbReference type="GO" id="GO:0008270">
    <property type="term" value="F:zinc ion binding"/>
    <property type="evidence" value="ECO:0007669"/>
    <property type="project" value="UniProtKB-UniRule"/>
</dbReference>
<dbReference type="GO" id="GO:0005737">
    <property type="term" value="C:cytoplasm"/>
    <property type="evidence" value="ECO:0007669"/>
    <property type="project" value="TreeGrafter"/>
</dbReference>
<dbReference type="GO" id="GO:0000151">
    <property type="term" value="C:ubiquitin ligase complex"/>
    <property type="evidence" value="ECO:0007669"/>
    <property type="project" value="TreeGrafter"/>
</dbReference>
<dbReference type="EC" id="2.3.2.27" evidence="1"/>
<dbReference type="PANTHER" id="PTHR21497:SF39">
    <property type="entry name" value="E3 UBIQUITIN-PROTEIN LIGASE UBR3"/>
    <property type="match status" value="1"/>
</dbReference>
<keyword evidence="1" id="KW-0833">Ubl conjugation pathway</keyword>
<dbReference type="Proteomes" id="UP000095283">
    <property type="component" value="Unplaced"/>
</dbReference>
<sequence>MWFGYNLLAYGKIMQKYAGENHLNALTREPLSWRPFVLLDLPEKYDTLFSRYFHRPCINCDKVPQYPLVCLLCSQLVCLDDCCRVPSITVHEHQRPAPSNEVERHTMDCGSGICCYVALNSSLMVVVREKMAKLWGSVYLDIHGEEDRNLRRGKNIM</sequence>
<feature type="domain" description="E3 ubiquitin-protein ligase UBR-like C-terminal" evidence="2">
    <location>
        <begin position="26"/>
        <end position="155"/>
    </location>
</feature>
<dbReference type="InterPro" id="IPR039164">
    <property type="entry name" value="UBR1-like"/>
</dbReference>
<evidence type="ECO:0000256" key="1">
    <source>
        <dbReference type="RuleBase" id="RU366018"/>
    </source>
</evidence>
<dbReference type="InterPro" id="IPR044046">
    <property type="entry name" value="E3_ligase_UBR-like_C"/>
</dbReference>
<dbReference type="GO" id="GO:0071596">
    <property type="term" value="P:ubiquitin-dependent protein catabolic process via the N-end rule pathway"/>
    <property type="evidence" value="ECO:0007669"/>
    <property type="project" value="UniProtKB-UniRule"/>
</dbReference>
<accession>A0A1I7X2K5</accession>
<dbReference type="WBParaSite" id="Hba_11648">
    <property type="protein sequence ID" value="Hba_11648"/>
    <property type="gene ID" value="Hba_11648"/>
</dbReference>
<comment type="catalytic activity">
    <reaction evidence="1">
        <text>S-ubiquitinyl-[E2 ubiquitin-conjugating enzyme]-L-cysteine + [acceptor protein]-L-lysine = [E2 ubiquitin-conjugating enzyme]-L-cysteine + N(6)-ubiquitinyl-[acceptor protein]-L-lysine.</text>
        <dbReference type="EC" id="2.3.2.27"/>
    </reaction>
</comment>
<proteinExistence type="inferred from homology"/>
<keyword evidence="1" id="KW-0808">Transferase</keyword>
<reference evidence="4" key="1">
    <citation type="submission" date="2016-11" db="UniProtKB">
        <authorList>
            <consortium name="WormBaseParasite"/>
        </authorList>
    </citation>
    <scope>IDENTIFICATION</scope>
</reference>
<evidence type="ECO:0000313" key="3">
    <source>
        <dbReference type="Proteomes" id="UP000095283"/>
    </source>
</evidence>
<name>A0A1I7X2K5_HETBA</name>
<dbReference type="GO" id="GO:0061630">
    <property type="term" value="F:ubiquitin protein ligase activity"/>
    <property type="evidence" value="ECO:0007669"/>
    <property type="project" value="UniProtKB-UniRule"/>
</dbReference>
<keyword evidence="3" id="KW-1185">Reference proteome</keyword>
<protein>
    <recommendedName>
        <fullName evidence="1">E3 ubiquitin-protein ligase</fullName>
        <ecNumber evidence="1">2.3.2.27</ecNumber>
    </recommendedName>
</protein>
<dbReference type="AlphaFoldDB" id="A0A1I7X2K5"/>
<keyword evidence="1" id="KW-0479">Metal-binding</keyword>
<keyword evidence="1" id="KW-0862">Zinc</keyword>
<evidence type="ECO:0000313" key="4">
    <source>
        <dbReference type="WBParaSite" id="Hba_11648"/>
    </source>
</evidence>